<evidence type="ECO:0000256" key="6">
    <source>
        <dbReference type="SAM" id="Phobius"/>
    </source>
</evidence>
<feature type="transmembrane region" description="Helical" evidence="6">
    <location>
        <begin position="115"/>
        <end position="138"/>
    </location>
</feature>
<dbReference type="InterPro" id="IPR052984">
    <property type="entry name" value="UPF0421"/>
</dbReference>
<dbReference type="PANTHER" id="PTHR40064">
    <property type="entry name" value="MEMBRANE PROTEIN-RELATED"/>
    <property type="match status" value="1"/>
</dbReference>
<comment type="caution">
    <text evidence="8">The sequence shown here is derived from an EMBL/GenBank/DDBJ whole genome shotgun (WGS) entry which is preliminary data.</text>
</comment>
<keyword evidence="5 6" id="KW-0472">Membrane</keyword>
<reference evidence="8 9" key="1">
    <citation type="submission" date="2023-05" db="EMBL/GenBank/DDBJ databases">
        <title>Rombocin, a short stable natural nisin variant, displays selective antimicrobial activity against Listeria monocytogenes and employs dual mode of action to kill target bacterial strains.</title>
        <authorList>
            <person name="Wambui J."/>
            <person name="Stephan R."/>
            <person name="Kuipers O.P."/>
        </authorList>
    </citation>
    <scope>NUCLEOTIDE SEQUENCE [LARGE SCALE GENOMIC DNA]</scope>
    <source>
        <strain evidence="8 9">RC002</strain>
    </source>
</reference>
<dbReference type="Pfam" id="PF06081">
    <property type="entry name" value="ArAE_1"/>
    <property type="match status" value="1"/>
</dbReference>
<dbReference type="RefSeq" id="WP_284131327.1">
    <property type="nucleotide sequence ID" value="NZ_JASKYM010000001.1"/>
</dbReference>
<dbReference type="InterPro" id="IPR038323">
    <property type="entry name" value="ArAE_1_C_sf"/>
</dbReference>
<organism evidence="8 9">
    <name type="scientific">Romboutsia sedimentorum</name>
    <dbReference type="NCBI Taxonomy" id="1368474"/>
    <lineage>
        <taxon>Bacteria</taxon>
        <taxon>Bacillati</taxon>
        <taxon>Bacillota</taxon>
        <taxon>Clostridia</taxon>
        <taxon>Peptostreptococcales</taxon>
        <taxon>Peptostreptococcaceae</taxon>
        <taxon>Romboutsia</taxon>
    </lineage>
</organism>
<comment type="subcellular location">
    <subcellularLocation>
        <location evidence="1">Cell membrane</location>
        <topology evidence="1">Multi-pass membrane protein</topology>
    </subcellularLocation>
</comment>
<keyword evidence="2" id="KW-1003">Cell membrane</keyword>
<evidence type="ECO:0000256" key="3">
    <source>
        <dbReference type="ARBA" id="ARBA00022692"/>
    </source>
</evidence>
<protein>
    <submittedName>
        <fullName evidence="8">Aromatic acid exporter family protein</fullName>
    </submittedName>
</protein>
<feature type="domain" description="Putative aromatic acid exporter C-terminal" evidence="7">
    <location>
        <begin position="148"/>
        <end position="311"/>
    </location>
</feature>
<sequence>MIKIGLRVIKTAIGGTVAIVLAQVLGLSYPYAAAIITLLSIQDTRRKSFDVVNQRLKATVLSLTIGSVMFLVFGFNAVAFGLSLLCFIPLAVKFNASEGISTSAVLVTHLLGEGFISGALLLNEVALMVVGTGVALIVNTYMPKMLGRITDDQDQIEEQFQTIVGYLVDKIHRHTDDEVNEQKLFSSVKDLLEGAKTRANKDQENYVLIEVSYYAQYMEMRFLQFDVLARLSQILDKVKLNSKQETILANLTEQFTRNLHDANNTVDSIAESDKIMEEFQNQPLPQTREEFVNQTLVFQYLNEFHHLLDINKTFFDNLRPEEKVLTQALVIKESISFIEKIAIIKNAKKFKKNLKYCYQKQLPITDPKVQELIGVWNKFTIEVQIHDMLEEIEVMSKELNLGRRNDETDLQEYFKKIIKESNKMY</sequence>
<dbReference type="Proteomes" id="UP001301012">
    <property type="component" value="Unassembled WGS sequence"/>
</dbReference>
<dbReference type="PANTHER" id="PTHR40064:SF1">
    <property type="entry name" value="MEMBRANE PROTEIN"/>
    <property type="match status" value="1"/>
</dbReference>
<feature type="transmembrane region" description="Helical" evidence="6">
    <location>
        <begin position="60"/>
        <end position="92"/>
    </location>
</feature>
<evidence type="ECO:0000313" key="9">
    <source>
        <dbReference type="Proteomes" id="UP001301012"/>
    </source>
</evidence>
<dbReference type="Pfam" id="PF11728">
    <property type="entry name" value="ArAE_1_C"/>
    <property type="match status" value="1"/>
</dbReference>
<evidence type="ECO:0000256" key="2">
    <source>
        <dbReference type="ARBA" id="ARBA00022475"/>
    </source>
</evidence>
<gene>
    <name evidence="8" type="ORF">QOZ84_02210</name>
</gene>
<evidence type="ECO:0000256" key="4">
    <source>
        <dbReference type="ARBA" id="ARBA00022989"/>
    </source>
</evidence>
<dbReference type="InterPro" id="IPR010343">
    <property type="entry name" value="ArAE_1"/>
</dbReference>
<evidence type="ECO:0000256" key="5">
    <source>
        <dbReference type="ARBA" id="ARBA00023136"/>
    </source>
</evidence>
<accession>A0ABT7E635</accession>
<keyword evidence="9" id="KW-1185">Reference proteome</keyword>
<evidence type="ECO:0000256" key="1">
    <source>
        <dbReference type="ARBA" id="ARBA00004651"/>
    </source>
</evidence>
<keyword evidence="3 6" id="KW-0812">Transmembrane</keyword>
<dbReference type="Gene3D" id="1.20.120.940">
    <property type="entry name" value="Putative aromatic acid exporter, C-terminal domain"/>
    <property type="match status" value="1"/>
</dbReference>
<dbReference type="EMBL" id="JASKYM010000001">
    <property type="protein sequence ID" value="MDK2562347.1"/>
    <property type="molecule type" value="Genomic_DNA"/>
</dbReference>
<name>A0ABT7E635_9FIRM</name>
<keyword evidence="4 6" id="KW-1133">Transmembrane helix</keyword>
<dbReference type="InterPro" id="IPR021062">
    <property type="entry name" value="ArAE_1_C"/>
</dbReference>
<evidence type="ECO:0000313" key="8">
    <source>
        <dbReference type="EMBL" id="MDK2562347.1"/>
    </source>
</evidence>
<proteinExistence type="predicted"/>
<evidence type="ECO:0000259" key="7">
    <source>
        <dbReference type="Pfam" id="PF11728"/>
    </source>
</evidence>
<feature type="transmembrane region" description="Helical" evidence="6">
    <location>
        <begin position="12"/>
        <end position="39"/>
    </location>
</feature>